<dbReference type="AlphaFoldDB" id="A0A8H7ZV82"/>
<feature type="region of interest" description="Disordered" evidence="1">
    <location>
        <begin position="36"/>
        <end position="294"/>
    </location>
</feature>
<keyword evidence="3" id="KW-1185">Reference proteome</keyword>
<evidence type="ECO:0000313" key="3">
    <source>
        <dbReference type="Proteomes" id="UP000673691"/>
    </source>
</evidence>
<evidence type="ECO:0000313" key="2">
    <source>
        <dbReference type="EMBL" id="KAG5460136.1"/>
    </source>
</evidence>
<organism evidence="2 3">
    <name type="scientific">Olpidium bornovanus</name>
    <dbReference type="NCBI Taxonomy" id="278681"/>
    <lineage>
        <taxon>Eukaryota</taxon>
        <taxon>Fungi</taxon>
        <taxon>Fungi incertae sedis</taxon>
        <taxon>Olpidiomycota</taxon>
        <taxon>Olpidiomycotina</taxon>
        <taxon>Olpidiomycetes</taxon>
        <taxon>Olpidiales</taxon>
        <taxon>Olpidiaceae</taxon>
        <taxon>Olpidium</taxon>
    </lineage>
</organism>
<feature type="compositionally biased region" description="Basic and acidic residues" evidence="1">
    <location>
        <begin position="281"/>
        <end position="294"/>
    </location>
</feature>
<accession>A0A8H7ZV82</accession>
<feature type="compositionally biased region" description="Polar residues" evidence="1">
    <location>
        <begin position="145"/>
        <end position="155"/>
    </location>
</feature>
<name>A0A8H7ZV82_9FUNG</name>
<sequence length="332" mass="35984">MESSSDGSPSAAPPIRACAGCRRRVWFVCRRAGGLCQSQGRGSKRGGAGGFSTPPPTPLSPPISRFARRTSSGLDDGGRNGGVGEEIPGSHGPEDPKAPGHARKTHLGHQGKKSAGRGGWPGTRRRPRAPQRAPRQAPDAGSQPWRRSSQGTCTGARSWACSPPTPSWRRYGRGGRRTTIGPPRNATRLYHDRRRAQDELGAGTPGPSRKQRSRGRSHRPRAGPEGQCDLAVLAARVELRRHMGAGDQGHRRRARRQPGPAGARLAQQQDWTAGGGLPRSRAQEEREPEEARSVRHVLSEIDTQMAFDEARPTSRKIQPCANAWMRGGGRWR</sequence>
<dbReference type="Proteomes" id="UP000673691">
    <property type="component" value="Unassembled WGS sequence"/>
</dbReference>
<proteinExistence type="predicted"/>
<feature type="compositionally biased region" description="Basic residues" evidence="1">
    <location>
        <begin position="209"/>
        <end position="221"/>
    </location>
</feature>
<feature type="compositionally biased region" description="Basic residues" evidence="1">
    <location>
        <begin position="100"/>
        <end position="115"/>
    </location>
</feature>
<dbReference type="EMBL" id="JAEFCI010005698">
    <property type="protein sequence ID" value="KAG5460136.1"/>
    <property type="molecule type" value="Genomic_DNA"/>
</dbReference>
<feature type="compositionally biased region" description="Low complexity" evidence="1">
    <location>
        <begin position="257"/>
        <end position="266"/>
    </location>
</feature>
<protein>
    <submittedName>
        <fullName evidence="2">Uncharacterized protein</fullName>
    </submittedName>
</protein>
<evidence type="ECO:0000256" key="1">
    <source>
        <dbReference type="SAM" id="MobiDB-lite"/>
    </source>
</evidence>
<comment type="caution">
    <text evidence="2">The sequence shown here is derived from an EMBL/GenBank/DDBJ whole genome shotgun (WGS) entry which is preliminary data.</text>
</comment>
<gene>
    <name evidence="2" type="ORF">BJ554DRAFT_7853</name>
</gene>
<reference evidence="2 3" key="1">
    <citation type="journal article" name="Sci. Rep.">
        <title>Genome-scale phylogenetic analyses confirm Olpidium as the closest living zoosporic fungus to the non-flagellated, terrestrial fungi.</title>
        <authorList>
            <person name="Chang Y."/>
            <person name="Rochon D."/>
            <person name="Sekimoto S."/>
            <person name="Wang Y."/>
            <person name="Chovatia M."/>
            <person name="Sandor L."/>
            <person name="Salamov A."/>
            <person name="Grigoriev I.V."/>
            <person name="Stajich J.E."/>
            <person name="Spatafora J.W."/>
        </authorList>
    </citation>
    <scope>NUCLEOTIDE SEQUENCE [LARGE SCALE GENOMIC DNA]</scope>
    <source>
        <strain evidence="2">S191</strain>
    </source>
</reference>